<organism evidence="1">
    <name type="scientific">marine metagenome</name>
    <dbReference type="NCBI Taxonomy" id="408172"/>
    <lineage>
        <taxon>unclassified sequences</taxon>
        <taxon>metagenomes</taxon>
        <taxon>ecological metagenomes</taxon>
    </lineage>
</organism>
<sequence>SPKRPALECSQSRRSCNSIGPARKAAGVVECNRWRQSTGNDQVFANSSGYSRRATSSANVYAWRTPASSHSQRTDGSQPDL</sequence>
<feature type="non-terminal residue" evidence="1">
    <location>
        <position position="81"/>
    </location>
</feature>
<protein>
    <submittedName>
        <fullName evidence="1">Uncharacterized protein</fullName>
    </submittedName>
</protein>
<accession>A0A381YG99</accession>
<reference evidence="1" key="1">
    <citation type="submission" date="2018-05" db="EMBL/GenBank/DDBJ databases">
        <authorList>
            <person name="Lanie J.A."/>
            <person name="Ng W.-L."/>
            <person name="Kazmierczak K.M."/>
            <person name="Andrzejewski T.M."/>
            <person name="Davidsen T.M."/>
            <person name="Wayne K.J."/>
            <person name="Tettelin H."/>
            <person name="Glass J.I."/>
            <person name="Rusch D."/>
            <person name="Podicherti R."/>
            <person name="Tsui H.-C.T."/>
            <person name="Winkler M.E."/>
        </authorList>
    </citation>
    <scope>NUCLEOTIDE SEQUENCE</scope>
</reference>
<dbReference type="AlphaFoldDB" id="A0A381YG99"/>
<feature type="non-terminal residue" evidence="1">
    <location>
        <position position="1"/>
    </location>
</feature>
<dbReference type="EMBL" id="UINC01018179">
    <property type="protein sequence ID" value="SVA76108.1"/>
    <property type="molecule type" value="Genomic_DNA"/>
</dbReference>
<gene>
    <name evidence="1" type="ORF">METZ01_LOCUS128962</name>
</gene>
<proteinExistence type="predicted"/>
<evidence type="ECO:0000313" key="1">
    <source>
        <dbReference type="EMBL" id="SVA76108.1"/>
    </source>
</evidence>
<name>A0A381YG99_9ZZZZ</name>